<dbReference type="OrthoDB" id="893570at2"/>
<evidence type="ECO:0000313" key="2">
    <source>
        <dbReference type="Proteomes" id="UP000279446"/>
    </source>
</evidence>
<dbReference type="SUPFAM" id="SSF109854">
    <property type="entry name" value="DinB/YfiT-like putative metalloenzymes"/>
    <property type="match status" value="1"/>
</dbReference>
<evidence type="ECO:0000313" key="1">
    <source>
        <dbReference type="EMBL" id="RUT44397.1"/>
    </source>
</evidence>
<dbReference type="RefSeq" id="WP_127193342.1">
    <property type="nucleotide sequence ID" value="NZ_RZNY01000015.1"/>
</dbReference>
<sequence>MNDLLFGETFLRISLHRMCDLYFLKLSEAFKPLNKEQLWVEQYPGSNSVGGIVMHVTEHIHRNCLRLTEQEHLLGQDFHNFFPNSNFTPEQLLDQLEQQLKSWKQLIIRYINNPNDFNMEDVHHIYHLVEHTSYHLAQVIDRIQGITGIKFEFCKQGLNEKFLRDQIEASLIK</sequence>
<gene>
    <name evidence="1" type="ORF">EJP82_17400</name>
</gene>
<protein>
    <recommendedName>
        <fullName evidence="3">DinB family protein</fullName>
    </recommendedName>
</protein>
<dbReference type="AlphaFoldDB" id="A0A3S1K5M4"/>
<organism evidence="1 2">
    <name type="scientific">Paenibacillus anaericanus</name>
    <dbReference type="NCBI Taxonomy" id="170367"/>
    <lineage>
        <taxon>Bacteria</taxon>
        <taxon>Bacillati</taxon>
        <taxon>Bacillota</taxon>
        <taxon>Bacilli</taxon>
        <taxon>Bacillales</taxon>
        <taxon>Paenibacillaceae</taxon>
        <taxon>Paenibacillus</taxon>
    </lineage>
</organism>
<reference evidence="1 2" key="1">
    <citation type="submission" date="2018-12" db="EMBL/GenBank/DDBJ databases">
        <authorList>
            <person name="Sun L."/>
            <person name="Chen Z."/>
        </authorList>
    </citation>
    <scope>NUCLEOTIDE SEQUENCE [LARGE SCALE GENOMIC DNA]</scope>
    <source>
        <strain evidence="1 2">DSM 15890</strain>
    </source>
</reference>
<proteinExistence type="predicted"/>
<keyword evidence="2" id="KW-1185">Reference proteome</keyword>
<dbReference type="Proteomes" id="UP000279446">
    <property type="component" value="Unassembled WGS sequence"/>
</dbReference>
<accession>A0A3S1K5M4</accession>
<dbReference type="Gene3D" id="1.20.120.450">
    <property type="entry name" value="dinb family like domain"/>
    <property type="match status" value="1"/>
</dbReference>
<name>A0A3S1K5M4_9BACL</name>
<evidence type="ECO:0008006" key="3">
    <source>
        <dbReference type="Google" id="ProtNLM"/>
    </source>
</evidence>
<dbReference type="InterPro" id="IPR034660">
    <property type="entry name" value="DinB/YfiT-like"/>
</dbReference>
<comment type="caution">
    <text evidence="1">The sequence shown here is derived from an EMBL/GenBank/DDBJ whole genome shotgun (WGS) entry which is preliminary data.</text>
</comment>
<dbReference type="EMBL" id="RZNY01000015">
    <property type="protein sequence ID" value="RUT44397.1"/>
    <property type="molecule type" value="Genomic_DNA"/>
</dbReference>